<feature type="transmembrane region" description="Helical" evidence="4">
    <location>
        <begin position="187"/>
        <end position="208"/>
    </location>
</feature>
<feature type="transmembrane region" description="Helical" evidence="4">
    <location>
        <begin position="265"/>
        <end position="287"/>
    </location>
</feature>
<feature type="transmembrane region" description="Helical" evidence="4">
    <location>
        <begin position="54"/>
        <end position="75"/>
    </location>
</feature>
<keyword evidence="3 4" id="KW-0472">Membrane</keyword>
<dbReference type="InterPro" id="IPR036259">
    <property type="entry name" value="MFS_trans_sf"/>
</dbReference>
<name>A0AAP2DXW1_9BACT</name>
<evidence type="ECO:0000256" key="1">
    <source>
        <dbReference type="ARBA" id="ARBA00022692"/>
    </source>
</evidence>
<dbReference type="PANTHER" id="PTHR23526">
    <property type="entry name" value="INTEGRAL MEMBRANE TRANSPORT PROTEIN-RELATED"/>
    <property type="match status" value="1"/>
</dbReference>
<feature type="transmembrane region" description="Helical" evidence="4">
    <location>
        <begin position="21"/>
        <end position="48"/>
    </location>
</feature>
<dbReference type="EMBL" id="JAHESE010000005">
    <property type="protein sequence ID" value="MBT1708168.1"/>
    <property type="molecule type" value="Genomic_DNA"/>
</dbReference>
<gene>
    <name evidence="5" type="ORF">KK062_08035</name>
</gene>
<feature type="transmembrane region" description="Helical" evidence="4">
    <location>
        <begin position="465"/>
        <end position="482"/>
    </location>
</feature>
<dbReference type="Gene3D" id="1.20.1250.20">
    <property type="entry name" value="MFS general substrate transporter like domains"/>
    <property type="match status" value="1"/>
</dbReference>
<dbReference type="PANTHER" id="PTHR23526:SF2">
    <property type="entry name" value="MAJOR FACILITATOR SUPERFAMILY (MFS) PROFILE DOMAIN-CONTAINING PROTEIN"/>
    <property type="match status" value="1"/>
</dbReference>
<dbReference type="CDD" id="cd06174">
    <property type="entry name" value="MFS"/>
    <property type="match status" value="1"/>
</dbReference>
<accession>A0AAP2DXW1</accession>
<dbReference type="Proteomes" id="UP001319080">
    <property type="component" value="Unassembled WGS sequence"/>
</dbReference>
<dbReference type="RefSeq" id="WP_254083758.1">
    <property type="nucleotide sequence ID" value="NZ_JAHESE010000005.1"/>
</dbReference>
<comment type="caution">
    <text evidence="5">The sequence shown here is derived from an EMBL/GenBank/DDBJ whole genome shotgun (WGS) entry which is preliminary data.</text>
</comment>
<keyword evidence="6" id="KW-1185">Reference proteome</keyword>
<evidence type="ECO:0000256" key="2">
    <source>
        <dbReference type="ARBA" id="ARBA00022989"/>
    </source>
</evidence>
<evidence type="ECO:0000313" key="6">
    <source>
        <dbReference type="Proteomes" id="UP001319080"/>
    </source>
</evidence>
<dbReference type="InterPro" id="IPR011701">
    <property type="entry name" value="MFS"/>
</dbReference>
<evidence type="ECO:0000313" key="5">
    <source>
        <dbReference type="EMBL" id="MBT1708168.1"/>
    </source>
</evidence>
<dbReference type="AlphaFoldDB" id="A0AAP2DXW1"/>
<evidence type="ECO:0000256" key="4">
    <source>
        <dbReference type="SAM" id="Phobius"/>
    </source>
</evidence>
<keyword evidence="2 4" id="KW-1133">Transmembrane helix</keyword>
<feature type="transmembrane region" description="Helical" evidence="4">
    <location>
        <begin position="236"/>
        <end position="259"/>
    </location>
</feature>
<feature type="transmembrane region" description="Helical" evidence="4">
    <location>
        <begin position="84"/>
        <end position="105"/>
    </location>
</feature>
<sequence>MKLTPKKNLTADEIKTGLRLMIVEGLAAEAMVTLTGGAFLVSLALLMGATNTQIGVLASLPTFTNLFQLLSIWLVRKFNNRRAVAVACGFFARVPLVIVGILPFLVSADNFVSSLIFLLFFYYLFGSVAGPSWNAWIKDMVPSDSLGSYFSRRGSYTQTLNVVLSVALALLLDYVKRQYPGSEVETYAYMFIGAGIVGLLGTLVLAQVQEPQSYLNKENILRMIRKPLQDRNFRKLLIFNSAWVFAINIATPFFTVFMLKTLGIPLSYVIVLTVISQIANILTIRAWGRYSDRYSNKTIIAIGAPLYIVCLIAWCFVGIYTRESANLVLLAAIHIVTGVANAGINLSLTNIGLKLSPSDGAIVYLTTRNIVTSVFSSVAPVVGGALADYFTQRSLIVIATWSGPHLNKLFRLVLLHEWNFLFLIAAFFAFIAVELLLQVKETGEVDKDQVVRIMRSDIRNNLKDQFLIGTMITLPGQLWAALKKRVRRRRSRARHHPSVSTAK</sequence>
<organism evidence="5 6">
    <name type="scientific">Dawidia cretensis</name>
    <dbReference type="NCBI Taxonomy" id="2782350"/>
    <lineage>
        <taxon>Bacteria</taxon>
        <taxon>Pseudomonadati</taxon>
        <taxon>Bacteroidota</taxon>
        <taxon>Cytophagia</taxon>
        <taxon>Cytophagales</taxon>
        <taxon>Chryseotaleaceae</taxon>
        <taxon>Dawidia</taxon>
    </lineage>
</organism>
<feature type="transmembrane region" description="Helical" evidence="4">
    <location>
        <begin position="327"/>
        <end position="348"/>
    </location>
</feature>
<proteinExistence type="predicted"/>
<dbReference type="SUPFAM" id="SSF103473">
    <property type="entry name" value="MFS general substrate transporter"/>
    <property type="match status" value="1"/>
</dbReference>
<protein>
    <submittedName>
        <fullName evidence="5">MFS transporter</fullName>
    </submittedName>
</protein>
<keyword evidence="1 4" id="KW-0812">Transmembrane</keyword>
<dbReference type="GO" id="GO:0022857">
    <property type="term" value="F:transmembrane transporter activity"/>
    <property type="evidence" value="ECO:0007669"/>
    <property type="project" value="InterPro"/>
</dbReference>
<feature type="transmembrane region" description="Helical" evidence="4">
    <location>
        <begin position="111"/>
        <end position="136"/>
    </location>
</feature>
<feature type="transmembrane region" description="Helical" evidence="4">
    <location>
        <begin position="299"/>
        <end position="321"/>
    </location>
</feature>
<reference evidence="5 6" key="1">
    <citation type="submission" date="2021-05" db="EMBL/GenBank/DDBJ databases">
        <title>A Polyphasic approach of four new species of the genus Ohtaekwangia: Ohtaekwangia histidinii sp. nov., Ohtaekwangia cretensis sp. nov., Ohtaekwangia indiensis sp. nov., Ohtaekwangia reichenbachii sp. nov. from diverse environment.</title>
        <authorList>
            <person name="Octaviana S."/>
        </authorList>
    </citation>
    <scope>NUCLEOTIDE SEQUENCE [LARGE SCALE GENOMIC DNA]</scope>
    <source>
        <strain evidence="5 6">PWU5</strain>
    </source>
</reference>
<feature type="transmembrane region" description="Helical" evidence="4">
    <location>
        <begin position="418"/>
        <end position="437"/>
    </location>
</feature>
<evidence type="ECO:0000256" key="3">
    <source>
        <dbReference type="ARBA" id="ARBA00023136"/>
    </source>
</evidence>
<dbReference type="InterPro" id="IPR052528">
    <property type="entry name" value="Sugar_transport-like"/>
</dbReference>
<dbReference type="Pfam" id="PF07690">
    <property type="entry name" value="MFS_1"/>
    <property type="match status" value="1"/>
</dbReference>